<keyword evidence="3" id="KW-1185">Reference proteome</keyword>
<organism evidence="2 3">
    <name type="scientific">Danaus chrysippus</name>
    <name type="common">African queen</name>
    <dbReference type="NCBI Taxonomy" id="151541"/>
    <lineage>
        <taxon>Eukaryota</taxon>
        <taxon>Metazoa</taxon>
        <taxon>Ecdysozoa</taxon>
        <taxon>Arthropoda</taxon>
        <taxon>Hexapoda</taxon>
        <taxon>Insecta</taxon>
        <taxon>Pterygota</taxon>
        <taxon>Neoptera</taxon>
        <taxon>Endopterygota</taxon>
        <taxon>Lepidoptera</taxon>
        <taxon>Glossata</taxon>
        <taxon>Ditrysia</taxon>
        <taxon>Papilionoidea</taxon>
        <taxon>Nymphalidae</taxon>
        <taxon>Danainae</taxon>
        <taxon>Danaini</taxon>
        <taxon>Danaina</taxon>
        <taxon>Danaus</taxon>
        <taxon>Anosia</taxon>
    </lineage>
</organism>
<feature type="region of interest" description="Disordered" evidence="1">
    <location>
        <begin position="19"/>
        <end position="40"/>
    </location>
</feature>
<dbReference type="Proteomes" id="UP000789524">
    <property type="component" value="Unassembled WGS sequence"/>
</dbReference>
<comment type="caution">
    <text evidence="2">The sequence shown here is derived from an EMBL/GenBank/DDBJ whole genome shotgun (WGS) entry which is preliminary data.</text>
</comment>
<dbReference type="EMBL" id="CAKASE010000082">
    <property type="protein sequence ID" value="CAG9584328.1"/>
    <property type="molecule type" value="Genomic_DNA"/>
</dbReference>
<dbReference type="OrthoDB" id="7486307at2759"/>
<evidence type="ECO:0000313" key="3">
    <source>
        <dbReference type="Proteomes" id="UP000789524"/>
    </source>
</evidence>
<gene>
    <name evidence="2" type="ORF">DCHRY22_LOCUS14934</name>
</gene>
<reference evidence="2" key="1">
    <citation type="submission" date="2021-09" db="EMBL/GenBank/DDBJ databases">
        <authorList>
            <person name="Martin H S."/>
        </authorList>
    </citation>
    <scope>NUCLEOTIDE SEQUENCE</scope>
</reference>
<accession>A0A8J2VWX4</accession>
<protein>
    <submittedName>
        <fullName evidence="2">(African queen) hypothetical protein</fullName>
    </submittedName>
</protein>
<proteinExistence type="predicted"/>
<name>A0A8J2VWX4_9NEOP</name>
<feature type="compositionally biased region" description="Basic and acidic residues" evidence="1">
    <location>
        <begin position="19"/>
        <end position="37"/>
    </location>
</feature>
<sequence length="230" mass="26756">MPQNEQHIKFHDHVEHVSDEFDEGGEHLNENEDKATIKDTNSFDLEDFDTARTDTGEPLAPQYITIDFTPVRGVDDVESLQEKCLGFWKFVNENPNVQRLSDKGFEEIHSLTIETNTNIPTNRSDSYNSVNQTINVFQNVADITRMFETKQSCDYQNHNDDYLSGEVRKQNPRQVKLKKIYNERGSQQSLPELKSEMSLSNRLSRTSYQVSDEVDKLCHEMKNWDILHPK</sequence>
<evidence type="ECO:0000256" key="1">
    <source>
        <dbReference type="SAM" id="MobiDB-lite"/>
    </source>
</evidence>
<evidence type="ECO:0000313" key="2">
    <source>
        <dbReference type="EMBL" id="CAG9584328.1"/>
    </source>
</evidence>
<dbReference type="AlphaFoldDB" id="A0A8J2VWX4"/>